<protein>
    <submittedName>
        <fullName evidence="1">Uncharacterized protein</fullName>
    </submittedName>
</protein>
<proteinExistence type="predicted"/>
<dbReference type="SUPFAM" id="SSF50156">
    <property type="entry name" value="PDZ domain-like"/>
    <property type="match status" value="1"/>
</dbReference>
<dbReference type="PANTHER" id="PTHR43343">
    <property type="entry name" value="PEPTIDASE S12"/>
    <property type="match status" value="1"/>
</dbReference>
<sequence length="506" mass="54495">MLSLCKTPMSLSSAQLTGNFLRRRAPLSKIKAIVVPKLSNKTGQRVQAARLLSQFYGSKLHNKNLSFPHHNSYGEGLSRRRSAAHLMAVSYAESNPSRQNNDVSVDNLKVSQIKKVLDAGNVDYRDCFERRELVDRLKETQDFIPLSAQRLLQWYLQGFDDDAISPISTAVDLNTTVSPVEGWWLEAERNTVKVFQESSPSVANITTSRLANVGLSMNPVEIPRGTGSAFVWDKEGHIVTNYHVVMDGNRARITLSDASTWDGEVVGVAKNKDLAVLKIKAPSAKLKPIAVGTSQALQVGQHVLAIGNPFGLDRTLTSGIISGVGRDIRSIGGAMIRGVIQTDASINPGNSGGPLLDSQGRLIGVNTAIYSPSGASAGVGFAIPVDTVRRVVNQIIRQGKVVRPGLGIICANDSQAKQLGVTGVLVLGVSENSAAARAGLIATKRDDFGRLVLGDIVVAVNGQTLSNVEDLMAAFDERQIGERVRITVKRGTSVRDVYITLEEITE</sequence>
<dbReference type="InterPro" id="IPR043504">
    <property type="entry name" value="Peptidase_S1_PA_chymotrypsin"/>
</dbReference>
<dbReference type="InterPro" id="IPR039382">
    <property type="entry name" value="DEGP1/8_PDZ_dom"/>
</dbReference>
<dbReference type="InterPro" id="IPR001940">
    <property type="entry name" value="Peptidase_S1C"/>
</dbReference>
<evidence type="ECO:0000313" key="1">
    <source>
        <dbReference type="EMBL" id="CAK9261988.1"/>
    </source>
</evidence>
<evidence type="ECO:0000313" key="2">
    <source>
        <dbReference type="Proteomes" id="UP001497444"/>
    </source>
</evidence>
<dbReference type="InterPro" id="IPR001478">
    <property type="entry name" value="PDZ"/>
</dbReference>
<organism evidence="1 2">
    <name type="scientific">Sphagnum jensenii</name>
    <dbReference type="NCBI Taxonomy" id="128206"/>
    <lineage>
        <taxon>Eukaryota</taxon>
        <taxon>Viridiplantae</taxon>
        <taxon>Streptophyta</taxon>
        <taxon>Embryophyta</taxon>
        <taxon>Bryophyta</taxon>
        <taxon>Sphagnophytina</taxon>
        <taxon>Sphagnopsida</taxon>
        <taxon>Sphagnales</taxon>
        <taxon>Sphagnaceae</taxon>
        <taxon>Sphagnum</taxon>
    </lineage>
</organism>
<dbReference type="Pfam" id="PF13180">
    <property type="entry name" value="PDZ_2"/>
    <property type="match status" value="1"/>
</dbReference>
<dbReference type="PANTHER" id="PTHR43343:SF7">
    <property type="entry name" value="PDZ DOMAIN-CONTAINING PROTEIN"/>
    <property type="match status" value="1"/>
</dbReference>
<dbReference type="Gene3D" id="2.40.10.10">
    <property type="entry name" value="Trypsin-like serine proteases"/>
    <property type="match status" value="2"/>
</dbReference>
<dbReference type="EMBL" id="OZ020109">
    <property type="protein sequence ID" value="CAK9261988.1"/>
    <property type="molecule type" value="Genomic_DNA"/>
</dbReference>
<accession>A0ABP0W7X9</accession>
<dbReference type="InterPro" id="IPR051201">
    <property type="entry name" value="Chloro_Bact_Ser_Proteases"/>
</dbReference>
<keyword evidence="2" id="KW-1185">Reference proteome</keyword>
<dbReference type="CDD" id="cd00990">
    <property type="entry name" value="cpPDZ_AtDEGP1-like"/>
    <property type="match status" value="1"/>
</dbReference>
<dbReference type="PRINTS" id="PR00834">
    <property type="entry name" value="PROTEASES2C"/>
</dbReference>
<dbReference type="Gene3D" id="2.30.42.10">
    <property type="match status" value="1"/>
</dbReference>
<dbReference type="SMART" id="SM00228">
    <property type="entry name" value="PDZ"/>
    <property type="match status" value="1"/>
</dbReference>
<dbReference type="Pfam" id="PF13365">
    <property type="entry name" value="Trypsin_2"/>
    <property type="match status" value="1"/>
</dbReference>
<dbReference type="SUPFAM" id="SSF50494">
    <property type="entry name" value="Trypsin-like serine proteases"/>
    <property type="match status" value="1"/>
</dbReference>
<dbReference type="PROSITE" id="PS50106">
    <property type="entry name" value="PDZ"/>
    <property type="match status" value="1"/>
</dbReference>
<name>A0ABP0W7X9_9BRYO</name>
<dbReference type="InterPro" id="IPR009003">
    <property type="entry name" value="Peptidase_S1_PA"/>
</dbReference>
<dbReference type="Proteomes" id="UP001497444">
    <property type="component" value="Chromosome 14"/>
</dbReference>
<reference evidence="1" key="1">
    <citation type="submission" date="2024-02" db="EMBL/GenBank/DDBJ databases">
        <authorList>
            <consortium name="ELIXIR-Norway"/>
            <consortium name="Elixir Norway"/>
        </authorList>
    </citation>
    <scope>NUCLEOTIDE SEQUENCE</scope>
</reference>
<gene>
    <name evidence="1" type="ORF">CSSPJE1EN1_LOCUS7466</name>
</gene>
<dbReference type="InterPro" id="IPR036034">
    <property type="entry name" value="PDZ_sf"/>
</dbReference>